<dbReference type="AlphaFoldDB" id="A0A3Q2Z8D9"/>
<keyword evidence="3" id="KW-1185">Reference proteome</keyword>
<name>A0A3Q2Z8D9_HIPCM</name>
<evidence type="ECO:0000313" key="3">
    <source>
        <dbReference type="Proteomes" id="UP000264820"/>
    </source>
</evidence>
<accession>A0A3Q2Z8D9</accession>
<organism evidence="2 3">
    <name type="scientific">Hippocampus comes</name>
    <name type="common">Tiger tail seahorse</name>
    <dbReference type="NCBI Taxonomy" id="109280"/>
    <lineage>
        <taxon>Eukaryota</taxon>
        <taxon>Metazoa</taxon>
        <taxon>Chordata</taxon>
        <taxon>Craniata</taxon>
        <taxon>Vertebrata</taxon>
        <taxon>Euteleostomi</taxon>
        <taxon>Actinopterygii</taxon>
        <taxon>Neopterygii</taxon>
        <taxon>Teleostei</taxon>
        <taxon>Neoteleostei</taxon>
        <taxon>Acanthomorphata</taxon>
        <taxon>Syngnathiaria</taxon>
        <taxon>Syngnathiformes</taxon>
        <taxon>Syngnathoidei</taxon>
        <taxon>Syngnathidae</taxon>
        <taxon>Hippocampus</taxon>
    </lineage>
</organism>
<dbReference type="GO" id="GO:0051310">
    <property type="term" value="P:metaphase chromosome alignment"/>
    <property type="evidence" value="ECO:0007669"/>
    <property type="project" value="TreeGrafter"/>
</dbReference>
<dbReference type="GO" id="GO:0000922">
    <property type="term" value="C:spindle pole"/>
    <property type="evidence" value="ECO:0007669"/>
    <property type="project" value="TreeGrafter"/>
</dbReference>
<dbReference type="InterPro" id="IPR018463">
    <property type="entry name" value="Centromere_CenpF_N"/>
</dbReference>
<reference evidence="2" key="2">
    <citation type="submission" date="2025-09" db="UniProtKB">
        <authorList>
            <consortium name="Ensembl"/>
        </authorList>
    </citation>
    <scope>IDENTIFICATION</scope>
</reference>
<dbReference type="GO" id="GO:0005634">
    <property type="term" value="C:nucleus"/>
    <property type="evidence" value="ECO:0007669"/>
    <property type="project" value="TreeGrafter"/>
</dbReference>
<dbReference type="PANTHER" id="PTHR18874:SF10">
    <property type="entry name" value="CENTROMERE PROTEIN F"/>
    <property type="match status" value="1"/>
</dbReference>
<proteinExistence type="predicted"/>
<dbReference type="GO" id="GO:0008017">
    <property type="term" value="F:microtubule binding"/>
    <property type="evidence" value="ECO:0007669"/>
    <property type="project" value="InterPro"/>
</dbReference>
<dbReference type="STRING" id="109280.ENSHCOP00000028211"/>
<dbReference type="GO" id="GO:0070840">
    <property type="term" value="F:dynein complex binding"/>
    <property type="evidence" value="ECO:0007669"/>
    <property type="project" value="TreeGrafter"/>
</dbReference>
<dbReference type="GO" id="GO:0000775">
    <property type="term" value="C:chromosome, centromeric region"/>
    <property type="evidence" value="ECO:0007669"/>
    <property type="project" value="InterPro"/>
</dbReference>
<evidence type="ECO:0000313" key="2">
    <source>
        <dbReference type="Ensembl" id="ENSHCOP00000028211.1"/>
    </source>
</evidence>
<dbReference type="Proteomes" id="UP000264820">
    <property type="component" value="Unplaced"/>
</dbReference>
<reference evidence="2" key="1">
    <citation type="submission" date="2025-08" db="UniProtKB">
        <authorList>
            <consortium name="Ensembl"/>
        </authorList>
    </citation>
    <scope>IDENTIFICATION</scope>
</reference>
<dbReference type="GeneTree" id="ENSGT00940000177266"/>
<dbReference type="Pfam" id="PF10481">
    <property type="entry name" value="CENP-F_N"/>
    <property type="match status" value="1"/>
</dbReference>
<sequence>MSWAEEDWTAGLSGRVLQKVKELQTHHERLSRENKQKQLQLDNIHVSHDKQTVKVQAAGVECSPSNLSSNCQSVVRGLPIVVHERITKLNTKNLQHLKHEV</sequence>
<dbReference type="GO" id="GO:0000278">
    <property type="term" value="P:mitotic cell cycle"/>
    <property type="evidence" value="ECO:0007669"/>
    <property type="project" value="TreeGrafter"/>
</dbReference>
<dbReference type="PANTHER" id="PTHR18874">
    <property type="entry name" value="CMF/LEK/CENP CELL DIVISION-RELATED"/>
    <property type="match status" value="1"/>
</dbReference>
<evidence type="ECO:0000259" key="1">
    <source>
        <dbReference type="Pfam" id="PF10481"/>
    </source>
</evidence>
<dbReference type="GO" id="GO:0010389">
    <property type="term" value="P:regulation of G2/M transition of mitotic cell cycle"/>
    <property type="evidence" value="ECO:0007669"/>
    <property type="project" value="TreeGrafter"/>
</dbReference>
<protein>
    <recommendedName>
        <fullName evidence="1">Centromere protein Cenp-F N-terminal domain-containing protein</fullName>
    </recommendedName>
</protein>
<feature type="domain" description="Centromere protein Cenp-F N-terminal" evidence="1">
    <location>
        <begin position="1"/>
        <end position="75"/>
    </location>
</feature>
<dbReference type="Ensembl" id="ENSHCOT00000025110.1">
    <property type="protein sequence ID" value="ENSHCOP00000028211.1"/>
    <property type="gene ID" value="ENSHCOG00000020682.1"/>
</dbReference>
<dbReference type="InterPro" id="IPR043513">
    <property type="entry name" value="Cenp-F"/>
</dbReference>